<reference evidence="3" key="1">
    <citation type="journal article" date="2021" name="PeerJ">
        <title>Extensive microbial diversity within the chicken gut microbiome revealed by metagenomics and culture.</title>
        <authorList>
            <person name="Gilroy R."/>
            <person name="Ravi A."/>
            <person name="Getino M."/>
            <person name="Pursley I."/>
            <person name="Horton D.L."/>
            <person name="Alikhan N.F."/>
            <person name="Baker D."/>
            <person name="Gharbi K."/>
            <person name="Hall N."/>
            <person name="Watson M."/>
            <person name="Adriaenssens E.M."/>
            <person name="Foster-Nyarko E."/>
            <person name="Jarju S."/>
            <person name="Secka A."/>
            <person name="Antonio M."/>
            <person name="Oren A."/>
            <person name="Chaudhuri R.R."/>
            <person name="La Ragione R."/>
            <person name="Hildebrand F."/>
            <person name="Pallen M.J."/>
        </authorList>
    </citation>
    <scope>NUCLEOTIDE SEQUENCE</scope>
    <source>
        <strain evidence="3">12435</strain>
    </source>
</reference>
<dbReference type="Gene3D" id="3.40.50.1820">
    <property type="entry name" value="alpha/beta hydrolase"/>
    <property type="match status" value="1"/>
</dbReference>
<comment type="caution">
    <text evidence="3">The sequence shown here is derived from an EMBL/GenBank/DDBJ whole genome shotgun (WGS) entry which is preliminary data.</text>
</comment>
<name>A0A9D1Q106_9FIRM</name>
<dbReference type="SUPFAM" id="SSF53474">
    <property type="entry name" value="alpha/beta-Hydrolases"/>
    <property type="match status" value="1"/>
</dbReference>
<reference evidence="3" key="2">
    <citation type="submission" date="2021-04" db="EMBL/GenBank/DDBJ databases">
        <authorList>
            <person name="Gilroy R."/>
        </authorList>
    </citation>
    <scope>NUCLEOTIDE SEQUENCE</scope>
    <source>
        <strain evidence="3">12435</strain>
    </source>
</reference>
<evidence type="ECO:0000313" key="3">
    <source>
        <dbReference type="EMBL" id="HIW02339.1"/>
    </source>
</evidence>
<evidence type="ECO:0000256" key="1">
    <source>
        <dbReference type="ARBA" id="ARBA00022801"/>
    </source>
</evidence>
<dbReference type="GO" id="GO:0016787">
    <property type="term" value="F:hydrolase activity"/>
    <property type="evidence" value="ECO:0007669"/>
    <property type="project" value="UniProtKB-KW"/>
</dbReference>
<dbReference type="InterPro" id="IPR029058">
    <property type="entry name" value="AB_hydrolase_fold"/>
</dbReference>
<dbReference type="Proteomes" id="UP000823990">
    <property type="component" value="Unassembled WGS sequence"/>
</dbReference>
<dbReference type="PANTHER" id="PTHR43798:SF31">
    <property type="entry name" value="AB HYDROLASE SUPERFAMILY PROTEIN YCLE"/>
    <property type="match status" value="1"/>
</dbReference>
<proteinExistence type="predicted"/>
<sequence>MNGLKAECDIRLGRGIPLVFLHGWGGDARSFGGAMEYFSRRGRTCMTFSFPPFGGTDMPPEDWNLRDYSAFTLALLDKCAFDKVIFIGHSFGGRVAIDIASGEDKERAYALALVAAAGVRPRRGLRYALRRMAFKRDKRLGRDVTKYYSPDWLALPERMRGVFSRIVSEDLTERLNYISCPTALFWGDGDRETPPYMCGIMARRIRGAEAIRLKGGHFAYAEDHVTFVTSLAELIEKWTLRLT</sequence>
<dbReference type="GO" id="GO:0016020">
    <property type="term" value="C:membrane"/>
    <property type="evidence" value="ECO:0007669"/>
    <property type="project" value="TreeGrafter"/>
</dbReference>
<dbReference type="AlphaFoldDB" id="A0A9D1Q106"/>
<dbReference type="InterPro" id="IPR050266">
    <property type="entry name" value="AB_hydrolase_sf"/>
</dbReference>
<dbReference type="PANTHER" id="PTHR43798">
    <property type="entry name" value="MONOACYLGLYCEROL LIPASE"/>
    <property type="match status" value="1"/>
</dbReference>
<dbReference type="EMBL" id="DXHS01000058">
    <property type="protein sequence ID" value="HIW02339.1"/>
    <property type="molecule type" value="Genomic_DNA"/>
</dbReference>
<dbReference type="InterPro" id="IPR000073">
    <property type="entry name" value="AB_hydrolase_1"/>
</dbReference>
<keyword evidence="1 3" id="KW-0378">Hydrolase</keyword>
<organism evidence="3 4">
    <name type="scientific">Candidatus Protoclostridium stercorigallinarum</name>
    <dbReference type="NCBI Taxonomy" id="2838741"/>
    <lineage>
        <taxon>Bacteria</taxon>
        <taxon>Bacillati</taxon>
        <taxon>Bacillota</taxon>
        <taxon>Clostridia</taxon>
        <taxon>Candidatus Protoclostridium</taxon>
    </lineage>
</organism>
<protein>
    <submittedName>
        <fullName evidence="3">Alpha/beta hydrolase</fullName>
    </submittedName>
</protein>
<feature type="domain" description="AB hydrolase-1" evidence="2">
    <location>
        <begin position="18"/>
        <end position="224"/>
    </location>
</feature>
<accession>A0A9D1Q106</accession>
<gene>
    <name evidence="3" type="ORF">H9892_03285</name>
</gene>
<evidence type="ECO:0000259" key="2">
    <source>
        <dbReference type="Pfam" id="PF12697"/>
    </source>
</evidence>
<dbReference type="Pfam" id="PF12697">
    <property type="entry name" value="Abhydrolase_6"/>
    <property type="match status" value="1"/>
</dbReference>
<evidence type="ECO:0000313" key="4">
    <source>
        <dbReference type="Proteomes" id="UP000823990"/>
    </source>
</evidence>